<feature type="compositionally biased region" description="Low complexity" evidence="1">
    <location>
        <begin position="294"/>
        <end position="314"/>
    </location>
</feature>
<dbReference type="AlphaFoldDB" id="A0A7W9YJN2"/>
<dbReference type="PANTHER" id="PTHR43612">
    <property type="entry name" value="TRIFUNCTIONAL ENZYME SUBUNIT ALPHA"/>
    <property type="match status" value="1"/>
</dbReference>
<keyword evidence="4" id="KW-1185">Reference proteome</keyword>
<dbReference type="InterPro" id="IPR050136">
    <property type="entry name" value="FA_oxidation_alpha_subunit"/>
</dbReference>
<dbReference type="Gene3D" id="3.90.226.10">
    <property type="entry name" value="2-enoyl-CoA Hydratase, Chain A, domain 1"/>
    <property type="match status" value="1"/>
</dbReference>
<feature type="domain" description="Cupin type-2" evidence="2">
    <location>
        <begin position="453"/>
        <end position="497"/>
    </location>
</feature>
<dbReference type="InterPro" id="IPR001753">
    <property type="entry name" value="Enoyl-CoA_hydra/iso"/>
</dbReference>
<feature type="compositionally biased region" description="Basic residues" evidence="1">
    <location>
        <begin position="317"/>
        <end position="329"/>
    </location>
</feature>
<dbReference type="SUPFAM" id="SSF51182">
    <property type="entry name" value="RmlC-like cupins"/>
    <property type="match status" value="1"/>
</dbReference>
<feature type="region of interest" description="Disordered" evidence="1">
    <location>
        <begin position="281"/>
        <end position="361"/>
    </location>
</feature>
<dbReference type="PANTHER" id="PTHR43612:SF3">
    <property type="entry name" value="TRIFUNCTIONAL ENZYME SUBUNIT ALPHA, MITOCHONDRIAL"/>
    <property type="match status" value="1"/>
</dbReference>
<dbReference type="GO" id="GO:0006635">
    <property type="term" value="P:fatty acid beta-oxidation"/>
    <property type="evidence" value="ECO:0007669"/>
    <property type="project" value="TreeGrafter"/>
</dbReference>
<dbReference type="GO" id="GO:0016509">
    <property type="term" value="F:long-chain (3S)-3-hydroxyacyl-CoA dehydrogenase (NAD+) activity"/>
    <property type="evidence" value="ECO:0007669"/>
    <property type="project" value="TreeGrafter"/>
</dbReference>
<evidence type="ECO:0000313" key="3">
    <source>
        <dbReference type="EMBL" id="MBB6173380.1"/>
    </source>
</evidence>
<dbReference type="Pfam" id="PF00378">
    <property type="entry name" value="ECH_1"/>
    <property type="match status" value="1"/>
</dbReference>
<dbReference type="RefSeq" id="WP_184076721.1">
    <property type="nucleotide sequence ID" value="NZ_JACHDS010000001.1"/>
</dbReference>
<dbReference type="InterPro" id="IPR029045">
    <property type="entry name" value="ClpP/crotonase-like_dom_sf"/>
</dbReference>
<proteinExistence type="predicted"/>
<dbReference type="InterPro" id="IPR014710">
    <property type="entry name" value="RmlC-like_jellyroll"/>
</dbReference>
<accession>A0A7W9YJN2</accession>
<dbReference type="Pfam" id="PF07883">
    <property type="entry name" value="Cupin_2"/>
    <property type="match status" value="1"/>
</dbReference>
<comment type="caution">
    <text evidence="3">The sequence shown here is derived from an EMBL/GenBank/DDBJ whole genome shotgun (WGS) entry which is preliminary data.</text>
</comment>
<reference evidence="3 4" key="1">
    <citation type="submission" date="2020-08" db="EMBL/GenBank/DDBJ databases">
        <title>Sequencing the genomes of 1000 actinobacteria strains.</title>
        <authorList>
            <person name="Klenk H.-P."/>
        </authorList>
    </citation>
    <scope>NUCLEOTIDE SEQUENCE [LARGE SCALE GENOMIC DNA]</scope>
    <source>
        <strain evidence="3 4">DSM 46659</strain>
    </source>
</reference>
<dbReference type="SUPFAM" id="SSF52096">
    <property type="entry name" value="ClpP/crotonase"/>
    <property type="match status" value="1"/>
</dbReference>
<dbReference type="Gene3D" id="2.60.120.10">
    <property type="entry name" value="Jelly Rolls"/>
    <property type="match status" value="1"/>
</dbReference>
<name>A0A7W9YJN2_9ACTN</name>
<evidence type="ECO:0000313" key="4">
    <source>
        <dbReference type="Proteomes" id="UP000546642"/>
    </source>
</evidence>
<gene>
    <name evidence="3" type="ORF">HNR23_003440</name>
</gene>
<protein>
    <submittedName>
        <fullName evidence="3">Enoyl-CoA hydratase/carnithine racemase</fullName>
    </submittedName>
</protein>
<organism evidence="3 4">
    <name type="scientific">Nocardiopsis mwathae</name>
    <dbReference type="NCBI Taxonomy" id="1472723"/>
    <lineage>
        <taxon>Bacteria</taxon>
        <taxon>Bacillati</taxon>
        <taxon>Actinomycetota</taxon>
        <taxon>Actinomycetes</taxon>
        <taxon>Streptosporangiales</taxon>
        <taxon>Nocardiopsidaceae</taxon>
        <taxon>Nocardiopsis</taxon>
    </lineage>
</organism>
<sequence>MMAASASPPRPLRWHLDFTGVVTLVLDRHGHGANLLTGGLIDALSDAVDHLHRSREDITGVILTSAKPTFMLGTAPATLERFACDRRGRDAALGTLRTTLRRLERLGVPVVAAIDGSALGAGFELALACHHRIAVEDDGSRVGLPDADAGLLPLAGGVSRVVHRWGPAAALANLLHEDAAYPPRRARALGLVEEIAPDSDALQHQAEAWIAANPDPVQPWDRLGHRMAAAPATPARPAAPHDASTARATLVSTAYRVAAMAGIDAALAIEQEALGALLAESIRPPHGTERPADTADTAESAESAESAPSDAPDSGGHRTRFSCRTRRGRRDLPPLPASARLLIASPGGDGRPAALSEATPARAEGAAGAVDDFWRTGGGERGVPVVVEDSGPPRGGSVFRMFYLQPDRVRREGTGGRESRQEPDVRRVLGVGGEAADGGPVGVGPGTDAATGYFIVLAGTVVCVLDGREVELGPGDVLVRDRVDHTWSNRGDEPAVLGVVLVGGS</sequence>
<dbReference type="InterPro" id="IPR011051">
    <property type="entry name" value="RmlC_Cupin_sf"/>
</dbReference>
<dbReference type="CDD" id="cd06558">
    <property type="entry name" value="crotonase-like"/>
    <property type="match status" value="1"/>
</dbReference>
<dbReference type="Proteomes" id="UP000546642">
    <property type="component" value="Unassembled WGS sequence"/>
</dbReference>
<dbReference type="GO" id="GO:0004300">
    <property type="term" value="F:enoyl-CoA hydratase activity"/>
    <property type="evidence" value="ECO:0007669"/>
    <property type="project" value="TreeGrafter"/>
</dbReference>
<evidence type="ECO:0000259" key="2">
    <source>
        <dbReference type="Pfam" id="PF07883"/>
    </source>
</evidence>
<evidence type="ECO:0000256" key="1">
    <source>
        <dbReference type="SAM" id="MobiDB-lite"/>
    </source>
</evidence>
<dbReference type="InterPro" id="IPR013096">
    <property type="entry name" value="Cupin_2"/>
</dbReference>
<dbReference type="EMBL" id="JACHDS010000001">
    <property type="protein sequence ID" value="MBB6173380.1"/>
    <property type="molecule type" value="Genomic_DNA"/>
</dbReference>